<dbReference type="STRING" id="632292.Calhy_2226"/>
<proteinExistence type="predicted"/>
<keyword evidence="2" id="KW-1185">Reference proteome</keyword>
<sequence>MWINIEEKIRKLLLIMFKKIDIVSILKSDIIKSLKSGYKDLEDALQIVCSKRVHADYFGTRDEGIQSVEIKMITPKEFIHIFST</sequence>
<dbReference type="HOGENOM" id="CLU_2521355_0_0_9"/>
<organism evidence="1 2">
    <name type="scientific">Caldicellulosiruptor hydrothermalis (strain DSM 18901 / VKM B-2411 / 108)</name>
    <dbReference type="NCBI Taxonomy" id="632292"/>
    <lineage>
        <taxon>Bacteria</taxon>
        <taxon>Bacillati</taxon>
        <taxon>Bacillota</taxon>
        <taxon>Bacillota incertae sedis</taxon>
        <taxon>Caldicellulosiruptorales</taxon>
        <taxon>Caldicellulosiruptoraceae</taxon>
        <taxon>Caldicellulosiruptor</taxon>
    </lineage>
</organism>
<dbReference type="Proteomes" id="UP000006890">
    <property type="component" value="Chromosome"/>
</dbReference>
<dbReference type="EMBL" id="CP002219">
    <property type="protein sequence ID" value="ADQ07931.1"/>
    <property type="molecule type" value="Genomic_DNA"/>
</dbReference>
<dbReference type="RefSeq" id="WP_013404074.1">
    <property type="nucleotide sequence ID" value="NC_014652.1"/>
</dbReference>
<accession>E4Q884</accession>
<name>E4Q884_CALH1</name>
<gene>
    <name evidence="1" type="ordered locus">Calhy_2226</name>
</gene>
<evidence type="ECO:0000313" key="1">
    <source>
        <dbReference type="EMBL" id="ADQ07931.1"/>
    </source>
</evidence>
<dbReference type="OrthoDB" id="9787727at2"/>
<reference evidence="1 2" key="2">
    <citation type="journal article" date="2011" name="J. Bacteriol.">
        <title>Complete genome sequences for the anaerobic, extremely thermophilic plant biomass-degrading bacteria Caldicellulosiruptor hydrothermalis, Caldicellulosiruptor kristjanssonii, Caldicellulosiruptor kronotskyensis, Caldicellulosiruptor owensenis, and Caldicellulosiruptor lactoaceticus.</title>
        <authorList>
            <person name="Blumer-Schuette S.E."/>
            <person name="Ozdemir I."/>
            <person name="Mistry D."/>
            <person name="Lucas S."/>
            <person name="Lapidus A."/>
            <person name="Cheng J.F."/>
            <person name="Goodwin L.A."/>
            <person name="Pitluck S."/>
            <person name="Land M.L."/>
            <person name="Hauser L.J."/>
            <person name="Woyke T."/>
            <person name="Mikhailova N."/>
            <person name="Pati A."/>
            <person name="Kyrpides N.C."/>
            <person name="Ivanova N."/>
            <person name="Detter J.C."/>
            <person name="Walston-Davenport K."/>
            <person name="Han S."/>
            <person name="Adams M.W."/>
            <person name="Kelly R.M."/>
        </authorList>
    </citation>
    <scope>NUCLEOTIDE SEQUENCE [LARGE SCALE GENOMIC DNA]</scope>
    <source>
        <strain evidence="2">DSM 18901 / VKM B-2411 / 108</strain>
    </source>
</reference>
<dbReference type="KEGG" id="chd:Calhy_2226"/>
<protein>
    <submittedName>
        <fullName evidence="1">Uncharacterized protein</fullName>
    </submittedName>
</protein>
<dbReference type="AlphaFoldDB" id="E4Q884"/>
<reference key="1">
    <citation type="submission" date="2010-09" db="EMBL/GenBank/DDBJ databases">
        <title>Complete sequence of Caldicellulosiruptor hydrothermalis 108.</title>
        <authorList>
            <consortium name="US DOE Joint Genome Institute"/>
            <person name="Lucas S."/>
            <person name="Copeland A."/>
            <person name="Lapidus A."/>
            <person name="Cheng J.-F."/>
            <person name="Bruce D."/>
            <person name="Goodwin L."/>
            <person name="Pitluck S."/>
            <person name="Davenport K."/>
            <person name="Detter J.C."/>
            <person name="Han C."/>
            <person name="Tapia R."/>
            <person name="Land M."/>
            <person name="Hauser L."/>
            <person name="Chang Y.-J."/>
            <person name="Jeffries C."/>
            <person name="Kyrpides N."/>
            <person name="Ivanova N."/>
            <person name="Mikhailova N."/>
            <person name="Blumer-Schuette S.E."/>
            <person name="Kelly R.M."/>
            <person name="Woyke T."/>
        </authorList>
    </citation>
    <scope>NUCLEOTIDE SEQUENCE</scope>
    <source>
        <strain>108</strain>
    </source>
</reference>
<evidence type="ECO:0000313" key="2">
    <source>
        <dbReference type="Proteomes" id="UP000006890"/>
    </source>
</evidence>